<feature type="domain" description="HTH gntR-type" evidence="4">
    <location>
        <begin position="17"/>
        <end position="83"/>
    </location>
</feature>
<accession>A0A1C3WSQ6</accession>
<dbReference type="Proteomes" id="UP000199184">
    <property type="component" value="Unassembled WGS sequence"/>
</dbReference>
<evidence type="ECO:0000256" key="3">
    <source>
        <dbReference type="ARBA" id="ARBA00023163"/>
    </source>
</evidence>
<evidence type="ECO:0000256" key="2">
    <source>
        <dbReference type="ARBA" id="ARBA00023125"/>
    </source>
</evidence>
<proteinExistence type="predicted"/>
<dbReference type="InterPro" id="IPR008920">
    <property type="entry name" value="TF_FadR/GntR_C"/>
</dbReference>
<dbReference type="SUPFAM" id="SSF48008">
    <property type="entry name" value="GntR ligand-binding domain-like"/>
    <property type="match status" value="1"/>
</dbReference>
<gene>
    <name evidence="5" type="ORF">GA0061098_1009201</name>
</gene>
<organism evidence="5 6">
    <name type="scientific">Bradyrhizobium shewense</name>
    <dbReference type="NCBI Taxonomy" id="1761772"/>
    <lineage>
        <taxon>Bacteria</taxon>
        <taxon>Pseudomonadati</taxon>
        <taxon>Pseudomonadota</taxon>
        <taxon>Alphaproteobacteria</taxon>
        <taxon>Hyphomicrobiales</taxon>
        <taxon>Nitrobacteraceae</taxon>
        <taxon>Bradyrhizobium</taxon>
    </lineage>
</organism>
<evidence type="ECO:0000256" key="1">
    <source>
        <dbReference type="ARBA" id="ARBA00023015"/>
    </source>
</evidence>
<name>A0A1C3WSQ6_9BRAD</name>
<evidence type="ECO:0000313" key="5">
    <source>
        <dbReference type="EMBL" id="SCB42925.1"/>
    </source>
</evidence>
<dbReference type="GO" id="GO:0003677">
    <property type="term" value="F:DNA binding"/>
    <property type="evidence" value="ECO:0007669"/>
    <property type="project" value="UniProtKB-KW"/>
</dbReference>
<dbReference type="Pfam" id="PF07729">
    <property type="entry name" value="FCD"/>
    <property type="match status" value="1"/>
</dbReference>
<dbReference type="GO" id="GO:0003700">
    <property type="term" value="F:DNA-binding transcription factor activity"/>
    <property type="evidence" value="ECO:0007669"/>
    <property type="project" value="InterPro"/>
</dbReference>
<dbReference type="Gene3D" id="1.10.10.10">
    <property type="entry name" value="Winged helix-like DNA-binding domain superfamily/Winged helix DNA-binding domain"/>
    <property type="match status" value="1"/>
</dbReference>
<dbReference type="SUPFAM" id="SSF46785">
    <property type="entry name" value="Winged helix' DNA-binding domain"/>
    <property type="match status" value="1"/>
</dbReference>
<dbReference type="AlphaFoldDB" id="A0A1C3WSQ6"/>
<dbReference type="InterPro" id="IPR036390">
    <property type="entry name" value="WH_DNA-bd_sf"/>
</dbReference>
<dbReference type="RefSeq" id="WP_091959316.1">
    <property type="nucleotide sequence ID" value="NZ_FMAI01000009.1"/>
</dbReference>
<dbReference type="PANTHER" id="PTHR43537">
    <property type="entry name" value="TRANSCRIPTIONAL REGULATOR, GNTR FAMILY"/>
    <property type="match status" value="1"/>
</dbReference>
<dbReference type="InterPro" id="IPR036388">
    <property type="entry name" value="WH-like_DNA-bd_sf"/>
</dbReference>
<dbReference type="SMART" id="SM00895">
    <property type="entry name" value="FCD"/>
    <property type="match status" value="1"/>
</dbReference>
<reference evidence="6" key="1">
    <citation type="submission" date="2016-08" db="EMBL/GenBank/DDBJ databases">
        <authorList>
            <person name="Varghese N."/>
            <person name="Submissions Spin"/>
        </authorList>
    </citation>
    <scope>NUCLEOTIDE SEQUENCE [LARGE SCALE GENOMIC DNA]</scope>
    <source>
        <strain evidence="6">ERR11</strain>
    </source>
</reference>
<sequence>MSERLLAGVVTPIARQSYLGELTYERLKEIIVSGAFPPNEKLTVRSVAAALGVSTTPARDAINRLLSEGALINEGPKTVVLPSLTFEALDEITATRLALEGLAAERSVLAVAPADIAVLEQMQVAINAGLDAADYREVLKVNREFHFLIYRMSGWPRLVAMIESLWLRVGPSFNELYPDFATNRRGVANHLLAMQGLRAKDGAKVRSAMEQDIRDGYVRLKNMIRARR</sequence>
<dbReference type="PANTHER" id="PTHR43537:SF39">
    <property type="entry name" value="HTH-TYPE TRANSCRIPTIONAL REGULATOR MCBR"/>
    <property type="match status" value="1"/>
</dbReference>
<keyword evidence="2 5" id="KW-0238">DNA-binding</keyword>
<evidence type="ECO:0000259" key="4">
    <source>
        <dbReference type="PROSITE" id="PS50949"/>
    </source>
</evidence>
<evidence type="ECO:0000313" key="6">
    <source>
        <dbReference type="Proteomes" id="UP000199184"/>
    </source>
</evidence>
<dbReference type="SMART" id="SM00345">
    <property type="entry name" value="HTH_GNTR"/>
    <property type="match status" value="1"/>
</dbReference>
<keyword evidence="1" id="KW-0805">Transcription regulation</keyword>
<dbReference type="Pfam" id="PF00392">
    <property type="entry name" value="GntR"/>
    <property type="match status" value="1"/>
</dbReference>
<protein>
    <submittedName>
        <fullName evidence="5">DNA-binding transcriptional regulator, GntR family</fullName>
    </submittedName>
</protein>
<dbReference type="EMBL" id="FMAI01000009">
    <property type="protein sequence ID" value="SCB42925.1"/>
    <property type="molecule type" value="Genomic_DNA"/>
</dbReference>
<dbReference type="InterPro" id="IPR011711">
    <property type="entry name" value="GntR_C"/>
</dbReference>
<keyword evidence="6" id="KW-1185">Reference proteome</keyword>
<dbReference type="Gene3D" id="1.20.120.530">
    <property type="entry name" value="GntR ligand-binding domain-like"/>
    <property type="match status" value="1"/>
</dbReference>
<dbReference type="InterPro" id="IPR000524">
    <property type="entry name" value="Tscrpt_reg_HTH_GntR"/>
</dbReference>
<dbReference type="PROSITE" id="PS50949">
    <property type="entry name" value="HTH_GNTR"/>
    <property type="match status" value="1"/>
</dbReference>
<keyword evidence="3" id="KW-0804">Transcription</keyword>